<comment type="subunit">
    <text evidence="3 8">Homodimer.</text>
</comment>
<reference evidence="12" key="1">
    <citation type="submission" date="2016-11" db="EMBL/GenBank/DDBJ databases">
        <authorList>
            <person name="Varghese N."/>
            <person name="Submissions S."/>
        </authorList>
    </citation>
    <scope>NUCLEOTIDE SEQUENCE [LARGE SCALE GENOMIC DNA]</scope>
    <source>
        <strain evidence="12">DSM 14834</strain>
    </source>
</reference>
<comment type="cofactor">
    <cofactor evidence="1 8 9">
        <name>pyridoxal 5'-phosphate</name>
        <dbReference type="ChEBI" id="CHEBI:597326"/>
    </cofactor>
</comment>
<gene>
    <name evidence="8" type="primary">bioF</name>
    <name evidence="11" type="ORF">SAMN02745204_00591</name>
</gene>
<proteinExistence type="inferred from homology"/>
<keyword evidence="6 8" id="KW-0663">Pyridoxal phosphate</keyword>
<feature type="binding site" evidence="8">
    <location>
        <position position="244"/>
    </location>
    <ligand>
        <name>pyridoxal 5'-phosphate</name>
        <dbReference type="ChEBI" id="CHEBI:597326"/>
    </ligand>
</feature>
<dbReference type="Gene3D" id="3.90.1150.10">
    <property type="entry name" value="Aspartate Aminotransferase, domain 1"/>
    <property type="match status" value="1"/>
</dbReference>
<dbReference type="InterPro" id="IPR004839">
    <property type="entry name" value="Aminotransferase_I/II_large"/>
</dbReference>
<dbReference type="PANTHER" id="PTHR13693">
    <property type="entry name" value="CLASS II AMINOTRANSFERASE/8-AMINO-7-OXONONANOATE SYNTHASE"/>
    <property type="match status" value="1"/>
</dbReference>
<evidence type="ECO:0000256" key="7">
    <source>
        <dbReference type="ARBA" id="ARBA00047715"/>
    </source>
</evidence>
<dbReference type="EMBL" id="FQUK01000006">
    <property type="protein sequence ID" value="SHE50751.1"/>
    <property type="molecule type" value="Genomic_DNA"/>
</dbReference>
<dbReference type="EC" id="2.3.1.47" evidence="8"/>
<evidence type="ECO:0000313" key="11">
    <source>
        <dbReference type="EMBL" id="SHE50751.1"/>
    </source>
</evidence>
<evidence type="ECO:0000256" key="4">
    <source>
        <dbReference type="ARBA" id="ARBA00022679"/>
    </source>
</evidence>
<comment type="similarity">
    <text evidence="8">Belongs to the class-II pyridoxal-phosphate-dependent aminotransferase family. BioF subfamily.</text>
</comment>
<sequence>MPRRALSARIQALREQRQARQRQRVRRTVLRRDGMRCEVADPAGRSRWLLDFCGNDYLGLARHYAVSTALQDTAARVGSGGVASHLVCGHHAAHAALEREVADWLQAPAALLLGSGYLANLAVVQGLLGRDDVCVQDRLNHASLIDGARLAGCTLRRYPHADPEGALRQLRACPDGAALLASDGVFSMDGDVAPLRALALVALAQRATLYIDEAHAIGVLGDAGRGSVAAAGLDHTQVPLRLVTLGKALGVHGALLVGDADLIGHLAETARPYLYTTATPPALAAAALAAVQRARQDDWRRQRLAALVARFREGAQRRGLPMLASQTPIQPLLCGSEARALALAAALEAQGFWVAAIRPPTVPEGSARLRITLSAAHTEAEVDALLDALARACDRVAVDATAPSHAPPPALETA</sequence>
<dbReference type="InterPro" id="IPR015421">
    <property type="entry name" value="PyrdxlP-dep_Trfase_major"/>
</dbReference>
<evidence type="ECO:0000256" key="6">
    <source>
        <dbReference type="ARBA" id="ARBA00022898"/>
    </source>
</evidence>
<feature type="binding site" evidence="8">
    <location>
        <begin position="116"/>
        <end position="117"/>
    </location>
    <ligand>
        <name>pyridoxal 5'-phosphate</name>
        <dbReference type="ChEBI" id="CHEBI:597326"/>
    </ligand>
</feature>
<dbReference type="InterPro" id="IPR050087">
    <property type="entry name" value="AON_synthase_class-II"/>
</dbReference>
<evidence type="ECO:0000259" key="10">
    <source>
        <dbReference type="Pfam" id="PF00155"/>
    </source>
</evidence>
<dbReference type="InterPro" id="IPR015424">
    <property type="entry name" value="PyrdxlP-dep_Trfase"/>
</dbReference>
<feature type="binding site" evidence="8">
    <location>
        <position position="24"/>
    </location>
    <ligand>
        <name>substrate</name>
    </ligand>
</feature>
<feature type="binding site" evidence="8">
    <location>
        <position position="141"/>
    </location>
    <ligand>
        <name>substrate</name>
    </ligand>
</feature>
<accession>A0A1M4U1R7</accession>
<name>A0A1M4U1R7_9GAMM</name>
<dbReference type="AlphaFoldDB" id="A0A1M4U1R7"/>
<evidence type="ECO:0000256" key="8">
    <source>
        <dbReference type="HAMAP-Rule" id="MF_01693"/>
    </source>
</evidence>
<dbReference type="Gene3D" id="3.40.640.10">
    <property type="entry name" value="Type I PLP-dependent aspartate aminotransferase-like (Major domain)"/>
    <property type="match status" value="1"/>
</dbReference>
<evidence type="ECO:0000256" key="1">
    <source>
        <dbReference type="ARBA" id="ARBA00001933"/>
    </source>
</evidence>
<dbReference type="SUPFAM" id="SSF53383">
    <property type="entry name" value="PLP-dependent transferases"/>
    <property type="match status" value="1"/>
</dbReference>
<dbReference type="InterPro" id="IPR022834">
    <property type="entry name" value="AONS_Proteobacteria"/>
</dbReference>
<dbReference type="OrthoDB" id="9807157at2"/>
<dbReference type="RefSeq" id="WP_072755139.1">
    <property type="nucleotide sequence ID" value="NZ_FQUK01000006.1"/>
</dbReference>
<evidence type="ECO:0000256" key="5">
    <source>
        <dbReference type="ARBA" id="ARBA00022756"/>
    </source>
</evidence>
<dbReference type="GO" id="GO:0030170">
    <property type="term" value="F:pyridoxal phosphate binding"/>
    <property type="evidence" value="ECO:0007669"/>
    <property type="project" value="UniProtKB-UniRule"/>
</dbReference>
<organism evidence="11 12">
    <name type="scientific">Thermomonas hydrothermalis</name>
    <dbReference type="NCBI Taxonomy" id="213588"/>
    <lineage>
        <taxon>Bacteria</taxon>
        <taxon>Pseudomonadati</taxon>
        <taxon>Pseudomonadota</taxon>
        <taxon>Gammaproteobacteria</taxon>
        <taxon>Lysobacterales</taxon>
        <taxon>Lysobacteraceae</taxon>
        <taxon>Thermomonas</taxon>
    </lineage>
</organism>
<keyword evidence="4 8" id="KW-0808">Transferase</keyword>
<keyword evidence="5 8" id="KW-0093">Biotin biosynthesis</keyword>
<dbReference type="InterPro" id="IPR015422">
    <property type="entry name" value="PyrdxlP-dep_Trfase_small"/>
</dbReference>
<dbReference type="HAMAP" id="MF_01693">
    <property type="entry name" value="BioF_aminotrans_2"/>
    <property type="match status" value="1"/>
</dbReference>
<dbReference type="GO" id="GO:0009102">
    <property type="term" value="P:biotin biosynthetic process"/>
    <property type="evidence" value="ECO:0007669"/>
    <property type="project" value="UniProtKB-UniRule"/>
</dbReference>
<comment type="function">
    <text evidence="8">Catalyzes the decarboxylative condensation of pimeloyl-[acyl-carrier protein] and L-alanine to produce 8-amino-7-oxononanoate (AON), [acyl-carrier protein], and carbon dioxide.</text>
</comment>
<feature type="binding site" evidence="8">
    <location>
        <position position="361"/>
    </location>
    <ligand>
        <name>substrate</name>
    </ligand>
</feature>
<evidence type="ECO:0000256" key="2">
    <source>
        <dbReference type="ARBA" id="ARBA00004746"/>
    </source>
</evidence>
<evidence type="ECO:0000313" key="12">
    <source>
        <dbReference type="Proteomes" id="UP000242857"/>
    </source>
</evidence>
<dbReference type="Proteomes" id="UP000242857">
    <property type="component" value="Unassembled WGS sequence"/>
</dbReference>
<dbReference type="UniPathway" id="UPA00078"/>
<keyword evidence="12" id="KW-1185">Reference proteome</keyword>
<dbReference type="NCBIfam" id="TIGR00858">
    <property type="entry name" value="bioF"/>
    <property type="match status" value="1"/>
</dbReference>
<feature type="modified residue" description="N6-(pyridoxal phosphate)lysine" evidence="8 9">
    <location>
        <position position="247"/>
    </location>
</feature>
<comment type="pathway">
    <text evidence="2 8">Cofactor biosynthesis; biotin biosynthesis.</text>
</comment>
<evidence type="ECO:0000256" key="3">
    <source>
        <dbReference type="ARBA" id="ARBA00011738"/>
    </source>
</evidence>
<feature type="binding site" evidence="8">
    <location>
        <position position="187"/>
    </location>
    <ligand>
        <name>pyridoxal 5'-phosphate</name>
        <dbReference type="ChEBI" id="CHEBI:597326"/>
    </ligand>
</feature>
<dbReference type="Pfam" id="PF00155">
    <property type="entry name" value="Aminotran_1_2"/>
    <property type="match status" value="1"/>
</dbReference>
<dbReference type="PANTHER" id="PTHR13693:SF100">
    <property type="entry name" value="8-AMINO-7-OXONONANOATE SYNTHASE"/>
    <property type="match status" value="1"/>
</dbReference>
<comment type="catalytic activity">
    <reaction evidence="7 8">
        <text>6-carboxyhexanoyl-[ACP] + L-alanine + H(+) = (8S)-8-amino-7-oxononanoate + holo-[ACP] + CO2</text>
        <dbReference type="Rhea" id="RHEA:42288"/>
        <dbReference type="Rhea" id="RHEA-COMP:9685"/>
        <dbReference type="Rhea" id="RHEA-COMP:9955"/>
        <dbReference type="ChEBI" id="CHEBI:15378"/>
        <dbReference type="ChEBI" id="CHEBI:16526"/>
        <dbReference type="ChEBI" id="CHEBI:57972"/>
        <dbReference type="ChEBI" id="CHEBI:64479"/>
        <dbReference type="ChEBI" id="CHEBI:78846"/>
        <dbReference type="ChEBI" id="CHEBI:149468"/>
        <dbReference type="EC" id="2.3.1.47"/>
    </reaction>
</comment>
<dbReference type="InterPro" id="IPR004723">
    <property type="entry name" value="AONS_Archaea/Proteobacteria"/>
</dbReference>
<dbReference type="GO" id="GO:0008710">
    <property type="term" value="F:8-amino-7-oxononanoate synthase activity"/>
    <property type="evidence" value="ECO:0007669"/>
    <property type="project" value="UniProtKB-UniRule"/>
</dbReference>
<protein>
    <recommendedName>
        <fullName evidence="8">8-amino-7-oxononanoate synthase</fullName>
        <shortName evidence="8">AONS</shortName>
        <ecNumber evidence="8">2.3.1.47</ecNumber>
    </recommendedName>
    <alternativeName>
        <fullName evidence="8">7-keto-8-amino-pelargonic acid synthase</fullName>
        <shortName evidence="8">7-KAP synthase</shortName>
        <shortName evidence="8">KAPA synthase</shortName>
    </alternativeName>
    <alternativeName>
        <fullName evidence="8">8-amino-7-ketopelargonate synthase</fullName>
    </alternativeName>
</protein>
<evidence type="ECO:0000256" key="9">
    <source>
        <dbReference type="PIRSR" id="PIRSR604723-51"/>
    </source>
</evidence>
<feature type="binding site" evidence="8">
    <location>
        <position position="215"/>
    </location>
    <ligand>
        <name>pyridoxal 5'-phosphate</name>
        <dbReference type="ChEBI" id="CHEBI:597326"/>
    </ligand>
</feature>
<feature type="domain" description="Aminotransferase class I/classII large" evidence="10">
    <location>
        <begin position="50"/>
        <end position="389"/>
    </location>
</feature>
<dbReference type="STRING" id="213588.SAMN02745204_00591"/>